<dbReference type="Pfam" id="PF18941">
    <property type="entry name" value="DUF5688"/>
    <property type="match status" value="1"/>
</dbReference>
<dbReference type="AlphaFoldDB" id="A0A1G6AKA0"/>
<organism evidence="1 2">
    <name type="scientific">Eubacterium oxidoreducens</name>
    <dbReference type="NCBI Taxonomy" id="1732"/>
    <lineage>
        <taxon>Bacteria</taxon>
        <taxon>Bacillati</taxon>
        <taxon>Bacillota</taxon>
        <taxon>Clostridia</taxon>
        <taxon>Eubacteriales</taxon>
        <taxon>Eubacteriaceae</taxon>
        <taxon>Eubacterium</taxon>
    </lineage>
</organism>
<reference evidence="1 2" key="1">
    <citation type="submission" date="2016-10" db="EMBL/GenBank/DDBJ databases">
        <authorList>
            <person name="de Groot N.N."/>
        </authorList>
    </citation>
    <scope>NUCLEOTIDE SEQUENCE [LARGE SCALE GENOMIC DNA]</scope>
    <source>
        <strain evidence="1 2">DSM 3217</strain>
    </source>
</reference>
<dbReference type="STRING" id="1732.SAMN02910417_00608"/>
<dbReference type="OrthoDB" id="1655031at2"/>
<protein>
    <submittedName>
        <fullName evidence="1">Uncharacterized protein</fullName>
    </submittedName>
</protein>
<evidence type="ECO:0000313" key="1">
    <source>
        <dbReference type="EMBL" id="SDB08720.1"/>
    </source>
</evidence>
<evidence type="ECO:0000313" key="2">
    <source>
        <dbReference type="Proteomes" id="UP000199228"/>
    </source>
</evidence>
<dbReference type="InterPro" id="IPR043743">
    <property type="entry name" value="DUF5688"/>
</dbReference>
<proteinExistence type="predicted"/>
<sequence length="300" mass="35026">MTYLEFKENILHDITLAFPEETSITIRSILKNNDTRLDGLVIMEQDANIAPTLYLNHYFKELDNGFTYQEMLFKIKQDYELFKPTSNVDISFFTDYQKAQDHIVYKLINYEKNIDLLKEIPHVHFMDLAIVFYYLHLDDSYVRNGMVLIRNDLLESWNISIRQLMNKAIENTPITLPSNIISMQDMLKTLLQDDKELEQIIAEDKAPIPMYVITNTEKINGAAVMLYPNVLKNLAQTMKSDLYIIPSSVHEIIAIPQSHAKDKSALDEMVVEVNQDQVPDEEILSDHVYYYSLEQDQIIY</sequence>
<name>A0A1G6AKA0_EUBOX</name>
<dbReference type="RefSeq" id="WP_090172088.1">
    <property type="nucleotide sequence ID" value="NZ_FMXR01000006.1"/>
</dbReference>
<accession>A0A1G6AKA0</accession>
<keyword evidence="2" id="KW-1185">Reference proteome</keyword>
<dbReference type="EMBL" id="FMXR01000006">
    <property type="protein sequence ID" value="SDB08720.1"/>
    <property type="molecule type" value="Genomic_DNA"/>
</dbReference>
<gene>
    <name evidence="1" type="ORF">SAMN02910417_00608</name>
</gene>
<dbReference type="Proteomes" id="UP000199228">
    <property type="component" value="Unassembled WGS sequence"/>
</dbReference>